<gene>
    <name evidence="2" type="ORF">LR48_Vigan04g061500</name>
</gene>
<proteinExistence type="predicted"/>
<dbReference type="EMBL" id="CM003374">
    <property type="protein sequence ID" value="KOM40417.1"/>
    <property type="molecule type" value="Genomic_DNA"/>
</dbReference>
<protein>
    <submittedName>
        <fullName evidence="2">Uncharacterized protein</fullName>
    </submittedName>
</protein>
<dbReference type="Gramene" id="KOM40417">
    <property type="protein sequence ID" value="KOM40417"/>
    <property type="gene ID" value="LR48_Vigan04g061500"/>
</dbReference>
<feature type="region of interest" description="Disordered" evidence="1">
    <location>
        <begin position="229"/>
        <end position="261"/>
    </location>
</feature>
<feature type="compositionally biased region" description="Basic and acidic residues" evidence="1">
    <location>
        <begin position="247"/>
        <end position="261"/>
    </location>
</feature>
<dbReference type="Gene3D" id="1.25.10.10">
    <property type="entry name" value="Leucine-rich Repeat Variant"/>
    <property type="match status" value="1"/>
</dbReference>
<accession>A0A0L9UCY7</accession>
<name>A0A0L9UCY7_PHAAN</name>
<evidence type="ECO:0000313" key="3">
    <source>
        <dbReference type="Proteomes" id="UP000053144"/>
    </source>
</evidence>
<reference evidence="3" key="1">
    <citation type="journal article" date="2015" name="Proc. Natl. Acad. Sci. U.S.A.">
        <title>Genome sequencing of adzuki bean (Vigna angularis) provides insight into high starch and low fat accumulation and domestication.</title>
        <authorList>
            <person name="Yang K."/>
            <person name="Tian Z."/>
            <person name="Chen C."/>
            <person name="Luo L."/>
            <person name="Zhao B."/>
            <person name="Wang Z."/>
            <person name="Yu L."/>
            <person name="Li Y."/>
            <person name="Sun Y."/>
            <person name="Li W."/>
            <person name="Chen Y."/>
            <person name="Li Y."/>
            <person name="Zhang Y."/>
            <person name="Ai D."/>
            <person name="Zhao J."/>
            <person name="Shang C."/>
            <person name="Ma Y."/>
            <person name="Wu B."/>
            <person name="Wang M."/>
            <person name="Gao L."/>
            <person name="Sun D."/>
            <person name="Zhang P."/>
            <person name="Guo F."/>
            <person name="Wang W."/>
            <person name="Li Y."/>
            <person name="Wang J."/>
            <person name="Varshney R.K."/>
            <person name="Wang J."/>
            <person name="Ling H.Q."/>
            <person name="Wan P."/>
        </authorList>
    </citation>
    <scope>NUCLEOTIDE SEQUENCE</scope>
    <source>
        <strain evidence="3">cv. Jingnong 6</strain>
    </source>
</reference>
<organism evidence="2 3">
    <name type="scientific">Phaseolus angularis</name>
    <name type="common">Azuki bean</name>
    <name type="synonym">Vigna angularis</name>
    <dbReference type="NCBI Taxonomy" id="3914"/>
    <lineage>
        <taxon>Eukaryota</taxon>
        <taxon>Viridiplantae</taxon>
        <taxon>Streptophyta</taxon>
        <taxon>Embryophyta</taxon>
        <taxon>Tracheophyta</taxon>
        <taxon>Spermatophyta</taxon>
        <taxon>Magnoliopsida</taxon>
        <taxon>eudicotyledons</taxon>
        <taxon>Gunneridae</taxon>
        <taxon>Pentapetalae</taxon>
        <taxon>rosids</taxon>
        <taxon>fabids</taxon>
        <taxon>Fabales</taxon>
        <taxon>Fabaceae</taxon>
        <taxon>Papilionoideae</taxon>
        <taxon>50 kb inversion clade</taxon>
        <taxon>NPAAA clade</taxon>
        <taxon>indigoferoid/millettioid clade</taxon>
        <taxon>Phaseoleae</taxon>
        <taxon>Vigna</taxon>
    </lineage>
</organism>
<evidence type="ECO:0000313" key="2">
    <source>
        <dbReference type="EMBL" id="KOM40417.1"/>
    </source>
</evidence>
<evidence type="ECO:0000256" key="1">
    <source>
        <dbReference type="SAM" id="MobiDB-lite"/>
    </source>
</evidence>
<dbReference type="Proteomes" id="UP000053144">
    <property type="component" value="Chromosome 4"/>
</dbReference>
<sequence>MYTSTLGSVLEVLPRREGSDVSLKSQAPYCLGLLGNRCLNHALRLDLARPFLFHFTFLFLVSLSSLCSNLKLQAEHSNHQIWVCAPDLYASPTNLKLTGSILPEDLARGSSAHGEDLRRRTAFFVGGDEAISDDEVEAVGEEQIGRRSSGALIGESGAVPGLVLLLRCSDPWTQEHAVTALKLLIKDLMSLALVEENQIWALVSLLLNASHRGKNDVVQVVFSAAEQPDLGSERGGSEVVGGASGGGKERDGGQGDGGAKKLGRDCCACGGEKREKWTVHIEKIKKKTRYCLGYVRTEA</sequence>
<dbReference type="AlphaFoldDB" id="A0A0L9UCY7"/>
<dbReference type="STRING" id="3914.A0A0L9UCY7"/>
<dbReference type="InterPro" id="IPR011989">
    <property type="entry name" value="ARM-like"/>
</dbReference>